<evidence type="ECO:0008006" key="6">
    <source>
        <dbReference type="Google" id="ProtNLM"/>
    </source>
</evidence>
<evidence type="ECO:0000313" key="5">
    <source>
        <dbReference type="Proteomes" id="UP000051330"/>
    </source>
</evidence>
<reference evidence="4 5" key="1">
    <citation type="journal article" date="2015" name="Genome Announc.">
        <title>Expanding the biotechnology potential of lactobacilli through comparative genomics of 213 strains and associated genera.</title>
        <authorList>
            <person name="Sun Z."/>
            <person name="Harris H.M."/>
            <person name="McCann A."/>
            <person name="Guo C."/>
            <person name="Argimon S."/>
            <person name="Zhang W."/>
            <person name="Yang X."/>
            <person name="Jeffery I.B."/>
            <person name="Cooney J.C."/>
            <person name="Kagawa T.F."/>
            <person name="Liu W."/>
            <person name="Song Y."/>
            <person name="Salvetti E."/>
            <person name="Wrobel A."/>
            <person name="Rasinkangas P."/>
            <person name="Parkhill J."/>
            <person name="Rea M.C."/>
            <person name="O'Sullivan O."/>
            <person name="Ritari J."/>
            <person name="Douillard F.P."/>
            <person name="Paul Ross R."/>
            <person name="Yang R."/>
            <person name="Briner A.E."/>
            <person name="Felis G.E."/>
            <person name="de Vos W.M."/>
            <person name="Barrangou R."/>
            <person name="Klaenhammer T.R."/>
            <person name="Caufield P.W."/>
            <person name="Cui Y."/>
            <person name="Zhang H."/>
            <person name="O'Toole P.W."/>
        </authorList>
    </citation>
    <scope>NUCLEOTIDE SEQUENCE [LARGE SCALE GENOMIC DNA]</scope>
    <source>
        <strain evidence="4 5">DSM 12744</strain>
    </source>
</reference>
<organism evidence="4 5">
    <name type="scientific">Schleiferilactobacillus perolens DSM 12744</name>
    <dbReference type="NCBI Taxonomy" id="1423792"/>
    <lineage>
        <taxon>Bacteria</taxon>
        <taxon>Bacillati</taxon>
        <taxon>Bacillota</taxon>
        <taxon>Bacilli</taxon>
        <taxon>Lactobacillales</taxon>
        <taxon>Lactobacillaceae</taxon>
        <taxon>Schleiferilactobacillus</taxon>
    </lineage>
</organism>
<proteinExistence type="predicted"/>
<protein>
    <recommendedName>
        <fullName evidence="6">Beta-1,6-galactofuranosyltransferase</fullName>
    </recommendedName>
</protein>
<accession>A0A0R1N6N4</accession>
<gene>
    <name evidence="4" type="ORF">FD09_GL002931</name>
</gene>
<dbReference type="Pfam" id="PF26334">
    <property type="entry name" value="Gtf3_N"/>
    <property type="match status" value="1"/>
</dbReference>
<keyword evidence="5" id="KW-1185">Reference proteome</keyword>
<dbReference type="InterPro" id="IPR058592">
    <property type="entry name" value="Gtf3_C"/>
</dbReference>
<evidence type="ECO:0000256" key="1">
    <source>
        <dbReference type="ARBA" id="ARBA00022679"/>
    </source>
</evidence>
<dbReference type="Gene3D" id="3.40.50.2000">
    <property type="entry name" value="Glycogen Phosphorylase B"/>
    <property type="match status" value="2"/>
</dbReference>
<dbReference type="Proteomes" id="UP000051330">
    <property type="component" value="Unassembled WGS sequence"/>
</dbReference>
<feature type="domain" description="Glucosyltransferase 3-like N-terminal" evidence="2">
    <location>
        <begin position="20"/>
        <end position="174"/>
    </location>
</feature>
<evidence type="ECO:0000259" key="3">
    <source>
        <dbReference type="Pfam" id="PF26337"/>
    </source>
</evidence>
<dbReference type="PATRIC" id="fig|1423792.3.peg.3005"/>
<comment type="caution">
    <text evidence="4">The sequence shown here is derived from an EMBL/GenBank/DDBJ whole genome shotgun (WGS) entry which is preliminary data.</text>
</comment>
<keyword evidence="1" id="KW-0808">Transferase</keyword>
<name>A0A0R1N6N4_9LACO</name>
<dbReference type="EMBL" id="AZEC01000007">
    <property type="protein sequence ID" value="KRL12611.1"/>
    <property type="molecule type" value="Genomic_DNA"/>
</dbReference>
<feature type="domain" description="Glucosyltransferase 3-like C-terminal" evidence="3">
    <location>
        <begin position="200"/>
        <end position="360"/>
    </location>
</feature>
<dbReference type="InterPro" id="IPR058591">
    <property type="entry name" value="Gtf3_N"/>
</dbReference>
<sequence>MMTTYMLHINTTNYPGYPFWEMGAAGKCHFDRETFAQEIGIKIIDGFAYTWDDEPRDVLNSRLDGILGGLKQNDAVIVQWPFFTFKSHWIQTFIDRVHQFRSKLIFLIDDISSWRVGPELPSPDSAELPVYLSRSDVSEEVNFISQADGVIFHSAPMYDHFLEEMAVAGKTLTQNVTYYGPGGHGTAYFQGRRQPDGGVDYAGALFKAPFLKKLPSDFKINVYGAEKDDTALAEHQNISLHKRVDPQAMPQMLEGSYGLIWDSEQYPGVIGPLGEYEKYNTPAKFPMYLSANEPVIVWSQASTAPFVETNGIGLIVDSLAELPDRLASVTPDQYNQMLDNVLRISPLIRSGFFLKKAIFEVLGLVYDNNLTTTRPDIISLDHLTGEKLNGK</sequence>
<evidence type="ECO:0000313" key="4">
    <source>
        <dbReference type="EMBL" id="KRL12611.1"/>
    </source>
</evidence>
<dbReference type="STRING" id="1423792.FD09_GL002931"/>
<dbReference type="Pfam" id="PF26337">
    <property type="entry name" value="Gtf3_C"/>
    <property type="match status" value="1"/>
</dbReference>
<dbReference type="AlphaFoldDB" id="A0A0R1N6N4"/>
<evidence type="ECO:0000259" key="2">
    <source>
        <dbReference type="Pfam" id="PF26334"/>
    </source>
</evidence>